<evidence type="ECO:0000256" key="3">
    <source>
        <dbReference type="ARBA" id="ARBA00022691"/>
    </source>
</evidence>
<comment type="caution">
    <text evidence="7">The sequence shown here is derived from an EMBL/GenBank/DDBJ whole genome shotgun (WGS) entry which is preliminary data.</text>
</comment>
<dbReference type="Gene3D" id="1.10.10.10">
    <property type="entry name" value="Winged helix-like DNA-binding domain superfamily/Winged helix DNA-binding domain"/>
    <property type="match status" value="1"/>
</dbReference>
<dbReference type="GO" id="GO:0046983">
    <property type="term" value="F:protein dimerization activity"/>
    <property type="evidence" value="ECO:0007669"/>
    <property type="project" value="InterPro"/>
</dbReference>
<dbReference type="EMBL" id="JAJSOW010000101">
    <property type="protein sequence ID" value="KAI9180202.1"/>
    <property type="molecule type" value="Genomic_DNA"/>
</dbReference>
<dbReference type="PROSITE" id="PS51683">
    <property type="entry name" value="SAM_OMT_II"/>
    <property type="match status" value="1"/>
</dbReference>
<dbReference type="AlphaFoldDB" id="A0AAD5NTT9"/>
<protein>
    <submittedName>
        <fullName evidence="7">Uncharacterized protein</fullName>
    </submittedName>
</protein>
<dbReference type="InterPro" id="IPR032675">
    <property type="entry name" value="LRR_dom_sf"/>
</dbReference>
<proteinExistence type="predicted"/>
<evidence type="ECO:0000313" key="7">
    <source>
        <dbReference type="EMBL" id="KAI9180202.1"/>
    </source>
</evidence>
<organism evidence="7 8">
    <name type="scientific">Acer negundo</name>
    <name type="common">Box elder</name>
    <dbReference type="NCBI Taxonomy" id="4023"/>
    <lineage>
        <taxon>Eukaryota</taxon>
        <taxon>Viridiplantae</taxon>
        <taxon>Streptophyta</taxon>
        <taxon>Embryophyta</taxon>
        <taxon>Tracheophyta</taxon>
        <taxon>Spermatophyta</taxon>
        <taxon>Magnoliopsida</taxon>
        <taxon>eudicotyledons</taxon>
        <taxon>Gunneridae</taxon>
        <taxon>Pentapetalae</taxon>
        <taxon>rosids</taxon>
        <taxon>malvids</taxon>
        <taxon>Sapindales</taxon>
        <taxon>Sapindaceae</taxon>
        <taxon>Hippocastanoideae</taxon>
        <taxon>Acereae</taxon>
        <taxon>Acer</taxon>
    </lineage>
</organism>
<dbReference type="InterPro" id="IPR001077">
    <property type="entry name" value="COMT_C"/>
</dbReference>
<evidence type="ECO:0000256" key="4">
    <source>
        <dbReference type="ARBA" id="ARBA00022821"/>
    </source>
</evidence>
<keyword evidence="1" id="KW-0489">Methyltransferase</keyword>
<dbReference type="SUPFAM" id="SSF53335">
    <property type="entry name" value="S-adenosyl-L-methionine-dependent methyltransferases"/>
    <property type="match status" value="1"/>
</dbReference>
<keyword evidence="4" id="KW-0611">Plant defense</keyword>
<dbReference type="FunFam" id="1.10.10.10:FF:000357">
    <property type="entry name" value="Caffeic acid 3-O-methyltransferase"/>
    <property type="match status" value="1"/>
</dbReference>
<dbReference type="Pfam" id="PF08100">
    <property type="entry name" value="Dimerisation"/>
    <property type="match status" value="1"/>
</dbReference>
<dbReference type="InterPro" id="IPR036390">
    <property type="entry name" value="WH_DNA-bd_sf"/>
</dbReference>
<feature type="domain" description="O-methyltransferase C-terminal" evidence="5">
    <location>
        <begin position="109"/>
        <end position="313"/>
    </location>
</feature>
<dbReference type="InterPro" id="IPR012967">
    <property type="entry name" value="COMT_dimerisation"/>
</dbReference>
<dbReference type="GO" id="GO:0006952">
    <property type="term" value="P:defense response"/>
    <property type="evidence" value="ECO:0007669"/>
    <property type="project" value="UniProtKB-KW"/>
</dbReference>
<feature type="domain" description="O-methyltransferase dimerisation" evidence="6">
    <location>
        <begin position="3"/>
        <end position="85"/>
    </location>
</feature>
<dbReference type="Gene3D" id="3.80.10.10">
    <property type="entry name" value="Ribonuclease Inhibitor"/>
    <property type="match status" value="2"/>
</dbReference>
<reference evidence="7" key="2">
    <citation type="submission" date="2023-02" db="EMBL/GenBank/DDBJ databases">
        <authorList>
            <person name="Swenson N.G."/>
            <person name="Wegrzyn J.L."/>
            <person name="Mcevoy S.L."/>
        </authorList>
    </citation>
    <scope>NUCLEOTIDE SEQUENCE</scope>
    <source>
        <strain evidence="7">91603</strain>
        <tissue evidence="7">Leaf</tissue>
    </source>
</reference>
<dbReference type="SUPFAM" id="SSF52047">
    <property type="entry name" value="RNI-like"/>
    <property type="match status" value="1"/>
</dbReference>
<accession>A0AAD5NTT9</accession>
<dbReference type="PANTHER" id="PTHR47818:SF2">
    <property type="entry name" value="F-BOX DOMAIN-CONTAINING PROTEIN"/>
    <property type="match status" value="1"/>
</dbReference>
<dbReference type="PANTHER" id="PTHR47818">
    <property type="entry name" value="RNI-LIKE SUPERFAMILY PROTEIN"/>
    <property type="match status" value="1"/>
</dbReference>
<dbReference type="SMART" id="SM00368">
    <property type="entry name" value="LRR_RI"/>
    <property type="match status" value="5"/>
</dbReference>
<dbReference type="InterPro" id="IPR016461">
    <property type="entry name" value="COMT-like"/>
</dbReference>
<dbReference type="SUPFAM" id="SSF46785">
    <property type="entry name" value="Winged helix' DNA-binding domain"/>
    <property type="match status" value="1"/>
</dbReference>
<keyword evidence="3" id="KW-0949">S-adenosyl-L-methionine</keyword>
<name>A0AAD5NTT9_ACENE</name>
<sequence>MSVVLPMALRTAVELNVFDIIAKAGPGAKLSASEIATKIPTTNPNAPNMLDRILRLLTSYRVLDCSLNSGRERLYGISRVLKYFVSNEEGVSLASYLVLPLQSVFLESWTKLKDAITKGGFPFNMMHGMHLFEYAATNPKFNEVYNNALFNSTTILMKKTLESYKGFGQFKQLVDVGGGLGMTLSAITSKYPHIKAINFDLPHVINDAPSYPGVEHLSGDMFQSVPKGDAIILKWILNCWDDNNCLRLLKNCYKAIPEDGKVIVMNRVLPLEPEASESARDISLVHVYLMIRDGATERTKEEYMALATGSGFKENHDSKYRCCMAKAPSLVSLAIEALKTQLVRVTGDFLIPDIYELPSELFDNLLTRLPPLALHKLQYETLFMDSNDYDSTYDCLYSGRKRARNCKFNSAWKTLFKMRWPHLVDQIEPVEWQLTYWEAHLQNCLDEAAEFALLPSFDGFIGDIKISDAVLKFIGYEEFSNHSASDYSSLSYHCQQFGCYARCLRLQNVLCAAETCQLLTNSKLQSLVVWWIRSEEHIDGLCKLVLQNNKTLTSLELLHCKLSRSFVTGICSFLCNKSMQTHMIQHFSINTSSFYEINSNSLWQDLVSFLSSGRSLRSLKFRDNHLDKNFGRMVFSTLLDASSTLSILDLSGNDMTGWLSNFKRRSSSGPLTSLGVGNSLQSLCLLNLRGNNLHNDDIQDLRHALYHMPNLESLDISDNFIEDAGIRILIPYLIEASERCNPLAKLILENCEFSCNGVTQLLDTLSTLRRPPKFLSVADNNLGSQVATAIIKILGTSIQVLNIGGIGLGLSGFQVLQEGITAELKLVEINISKNRGGIETAKFLSKLMSLSPELTEVNAAYNLMPLESLTILCSALKAAKGHLKRLDLTGNIWDYQPSHVSMVGEFQHNGRPVLILPSLQTSDVPYDDDP</sequence>
<keyword evidence="8" id="KW-1185">Reference proteome</keyword>
<dbReference type="InterPro" id="IPR036388">
    <property type="entry name" value="WH-like_DNA-bd_sf"/>
</dbReference>
<dbReference type="InterPro" id="IPR029063">
    <property type="entry name" value="SAM-dependent_MTases_sf"/>
</dbReference>
<reference evidence="7" key="1">
    <citation type="journal article" date="2022" name="Plant J.">
        <title>Strategies of tolerance reflected in two North American maple genomes.</title>
        <authorList>
            <person name="McEvoy S.L."/>
            <person name="Sezen U.U."/>
            <person name="Trouern-Trend A."/>
            <person name="McMahon S.M."/>
            <person name="Schaberg P.G."/>
            <person name="Yang J."/>
            <person name="Wegrzyn J.L."/>
            <person name="Swenson N.G."/>
        </authorList>
    </citation>
    <scope>NUCLEOTIDE SEQUENCE</scope>
    <source>
        <strain evidence="7">91603</strain>
    </source>
</reference>
<evidence type="ECO:0000256" key="1">
    <source>
        <dbReference type="ARBA" id="ARBA00022603"/>
    </source>
</evidence>
<dbReference type="Pfam" id="PF00891">
    <property type="entry name" value="Methyltransf_2"/>
    <property type="match status" value="1"/>
</dbReference>
<evidence type="ECO:0000256" key="2">
    <source>
        <dbReference type="ARBA" id="ARBA00022679"/>
    </source>
</evidence>
<dbReference type="GO" id="GO:0008171">
    <property type="term" value="F:O-methyltransferase activity"/>
    <property type="evidence" value="ECO:0007669"/>
    <property type="project" value="InterPro"/>
</dbReference>
<keyword evidence="2" id="KW-0808">Transferase</keyword>
<dbReference type="Proteomes" id="UP001064489">
    <property type="component" value="Chromosome 4"/>
</dbReference>
<evidence type="ECO:0000313" key="8">
    <source>
        <dbReference type="Proteomes" id="UP001064489"/>
    </source>
</evidence>
<gene>
    <name evidence="7" type="ORF">LWI28_002246</name>
</gene>
<evidence type="ECO:0000259" key="5">
    <source>
        <dbReference type="Pfam" id="PF00891"/>
    </source>
</evidence>
<evidence type="ECO:0000259" key="6">
    <source>
        <dbReference type="Pfam" id="PF08100"/>
    </source>
</evidence>
<dbReference type="GO" id="GO:0032259">
    <property type="term" value="P:methylation"/>
    <property type="evidence" value="ECO:0007669"/>
    <property type="project" value="UniProtKB-KW"/>
</dbReference>
<dbReference type="Gene3D" id="3.40.50.150">
    <property type="entry name" value="Vaccinia Virus protein VP39"/>
    <property type="match status" value="1"/>
</dbReference>